<dbReference type="AlphaFoldDB" id="L8HJC7"/>
<organism evidence="4 5">
    <name type="scientific">Acanthamoeba castellanii (strain ATCC 30010 / Neff)</name>
    <dbReference type="NCBI Taxonomy" id="1257118"/>
    <lineage>
        <taxon>Eukaryota</taxon>
        <taxon>Amoebozoa</taxon>
        <taxon>Discosea</taxon>
        <taxon>Longamoebia</taxon>
        <taxon>Centramoebida</taxon>
        <taxon>Acanthamoebidae</taxon>
        <taxon>Acanthamoeba</taxon>
    </lineage>
</organism>
<keyword evidence="1" id="KW-0238">DNA-binding</keyword>
<dbReference type="Pfam" id="PF02257">
    <property type="entry name" value="RFX_DNA_binding"/>
    <property type="match status" value="1"/>
</dbReference>
<dbReference type="GeneID" id="14926758"/>
<dbReference type="VEuPathDB" id="AmoebaDB:ACA1_085180"/>
<dbReference type="EMBL" id="KB007794">
    <property type="protein sequence ID" value="ELR25689.1"/>
    <property type="molecule type" value="Genomic_DNA"/>
</dbReference>
<dbReference type="Proteomes" id="UP000011083">
    <property type="component" value="Unassembled WGS sequence"/>
</dbReference>
<evidence type="ECO:0000256" key="1">
    <source>
        <dbReference type="ARBA" id="ARBA00023125"/>
    </source>
</evidence>
<dbReference type="Gene3D" id="1.10.10.10">
    <property type="entry name" value="Winged helix-like DNA-binding domain superfamily/Winged helix DNA-binding domain"/>
    <property type="match status" value="1"/>
</dbReference>
<dbReference type="PROSITE" id="PS51526">
    <property type="entry name" value="RFX_DBD"/>
    <property type="match status" value="1"/>
</dbReference>
<name>L8HJC7_ACACF</name>
<dbReference type="PANTHER" id="PTHR12619">
    <property type="entry name" value="RFX TRANSCRIPTION FACTOR FAMILY"/>
    <property type="match status" value="1"/>
</dbReference>
<feature type="compositionally biased region" description="Basic residues" evidence="2">
    <location>
        <begin position="153"/>
        <end position="163"/>
    </location>
</feature>
<dbReference type="KEGG" id="acan:ACA1_085180"/>
<dbReference type="GO" id="GO:0000981">
    <property type="term" value="F:DNA-binding transcription factor activity, RNA polymerase II-specific"/>
    <property type="evidence" value="ECO:0007669"/>
    <property type="project" value="TreeGrafter"/>
</dbReference>
<dbReference type="SUPFAM" id="SSF46785">
    <property type="entry name" value="Winged helix' DNA-binding domain"/>
    <property type="match status" value="1"/>
</dbReference>
<reference evidence="4 5" key="1">
    <citation type="journal article" date="2013" name="Genome Biol.">
        <title>Genome of Acanthamoeba castellanii highlights extensive lateral gene transfer and early evolution of tyrosine kinase signaling.</title>
        <authorList>
            <person name="Clarke M."/>
            <person name="Lohan A.J."/>
            <person name="Liu B."/>
            <person name="Lagkouvardos I."/>
            <person name="Roy S."/>
            <person name="Zafar N."/>
            <person name="Bertelli C."/>
            <person name="Schilde C."/>
            <person name="Kianianmomeni A."/>
            <person name="Burglin T.R."/>
            <person name="Frech C."/>
            <person name="Turcotte B."/>
            <person name="Kopec K.O."/>
            <person name="Synnott J.M."/>
            <person name="Choo C."/>
            <person name="Paponov I."/>
            <person name="Finkler A."/>
            <person name="Soon Heng Tan C."/>
            <person name="Hutchins A.P."/>
            <person name="Weinmeier T."/>
            <person name="Rattei T."/>
            <person name="Chu J.S."/>
            <person name="Gimenez G."/>
            <person name="Irimia M."/>
            <person name="Rigden D.J."/>
            <person name="Fitzpatrick D.A."/>
            <person name="Lorenzo-Morales J."/>
            <person name="Bateman A."/>
            <person name="Chiu C.H."/>
            <person name="Tang P."/>
            <person name="Hegemann P."/>
            <person name="Fromm H."/>
            <person name="Raoult D."/>
            <person name="Greub G."/>
            <person name="Miranda-Saavedra D."/>
            <person name="Chen N."/>
            <person name="Nash P."/>
            <person name="Ginger M.L."/>
            <person name="Horn M."/>
            <person name="Schaap P."/>
            <person name="Caler L."/>
            <person name="Loftus B."/>
        </authorList>
    </citation>
    <scope>NUCLEOTIDE SEQUENCE [LARGE SCALE GENOMIC DNA]</scope>
    <source>
        <strain evidence="4 5">Neff</strain>
    </source>
</reference>
<feature type="compositionally biased region" description="Basic and acidic residues" evidence="2">
    <location>
        <begin position="166"/>
        <end position="175"/>
    </location>
</feature>
<accession>L8HJC7</accession>
<dbReference type="InterPro" id="IPR003150">
    <property type="entry name" value="DNA-bd_RFX"/>
</dbReference>
<dbReference type="RefSeq" id="XP_004358253.1">
    <property type="nucleotide sequence ID" value="XM_004358196.1"/>
</dbReference>
<keyword evidence="5" id="KW-1185">Reference proteome</keyword>
<evidence type="ECO:0000313" key="5">
    <source>
        <dbReference type="Proteomes" id="UP000011083"/>
    </source>
</evidence>
<protein>
    <submittedName>
        <fullName evidence="4">RFX DNAbinding domain containing protein</fullName>
    </submittedName>
</protein>
<dbReference type="PANTHER" id="PTHR12619:SF5">
    <property type="entry name" value="TRANSCRIPTION FACTOR RFX4"/>
    <property type="match status" value="1"/>
</dbReference>
<dbReference type="InterPro" id="IPR036388">
    <property type="entry name" value="WH-like_DNA-bd_sf"/>
</dbReference>
<feature type="region of interest" description="Disordered" evidence="2">
    <location>
        <begin position="151"/>
        <end position="242"/>
    </location>
</feature>
<dbReference type="GO" id="GO:0000978">
    <property type="term" value="F:RNA polymerase II cis-regulatory region sequence-specific DNA binding"/>
    <property type="evidence" value="ECO:0007669"/>
    <property type="project" value="TreeGrafter"/>
</dbReference>
<evidence type="ECO:0000313" key="4">
    <source>
        <dbReference type="EMBL" id="ELR25689.1"/>
    </source>
</evidence>
<feature type="domain" description="RFX-type winged-helix" evidence="3">
    <location>
        <begin position="17"/>
        <end position="89"/>
    </location>
</feature>
<dbReference type="OrthoDB" id="10056949at2759"/>
<sequence length="242" mass="27165">MSAPIFLKSKEEALPDIKNWLLSAFQEKKGCCVPKKDVFGAYADFCAEHHYESTTSASFGKFLKKIFPGVETRRLVRNDVQAIMLRLLPTLIASGRPKACLDVFNSNFSVDLPARAGADRQDPIPAAGLSWEGLYYLHSLLAAATQPLPPVLRPKRKTTRKAQKAAGDRPTIDHNLKRKRVEGHEARRVGGSNSESDSGDQDKQQPTVQDEPHDYADPPWTNDHNRRTTTRRTKSRLDYILN</sequence>
<evidence type="ECO:0000256" key="2">
    <source>
        <dbReference type="SAM" id="MobiDB-lite"/>
    </source>
</evidence>
<gene>
    <name evidence="4" type="ORF">ACA1_085180</name>
</gene>
<dbReference type="InterPro" id="IPR039779">
    <property type="entry name" value="RFX-like"/>
</dbReference>
<proteinExistence type="predicted"/>
<evidence type="ECO:0000259" key="3">
    <source>
        <dbReference type="PROSITE" id="PS51526"/>
    </source>
</evidence>
<dbReference type="InterPro" id="IPR036390">
    <property type="entry name" value="WH_DNA-bd_sf"/>
</dbReference>